<name>A0AAW3WDC9_CLOBE</name>
<dbReference type="AlphaFoldDB" id="A0AAW3WDC9"/>
<dbReference type="EMBL" id="JABAGV010000065">
    <property type="protein sequence ID" value="MBC2476862.1"/>
    <property type="molecule type" value="Genomic_DNA"/>
</dbReference>
<proteinExistence type="predicted"/>
<dbReference type="SUPFAM" id="SSF52200">
    <property type="entry name" value="Toll/Interleukin receptor TIR domain"/>
    <property type="match status" value="1"/>
</dbReference>
<dbReference type="Gene3D" id="3.40.50.10140">
    <property type="entry name" value="Toll/interleukin-1 receptor homology (TIR) domain"/>
    <property type="match status" value="1"/>
</dbReference>
<dbReference type="RefSeq" id="WP_077868856.1">
    <property type="nucleotide sequence ID" value="NZ_BKAK01000026.1"/>
</dbReference>
<reference evidence="1" key="1">
    <citation type="submission" date="2020-04" db="EMBL/GenBank/DDBJ databases">
        <authorList>
            <person name="Brown S."/>
        </authorList>
    </citation>
    <scope>NUCLEOTIDE SEQUENCE</scope>
    <source>
        <strain evidence="1">DJ015</strain>
    </source>
</reference>
<gene>
    <name evidence="1" type="ORF">HGI39_19535</name>
</gene>
<sequence length="241" mass="28327">MNGTTDGTKLQEDWFPQVDSDIFISHSHKDIKLAQGLAGWLNQKFGLKCFIDANIWGYADELLEMINSKYSDKREDGNDGYLYNHTKCNTASKHVNVMLSIALQKMIDKTEAIFVLNTDNFIQKYGEVYKTGTYSPWIYTEIVCTELIRKKPLSEYRKQFLYEFAHQQDDIHKSYNESEYSAVYKVSIDHLKDINMQTLFDWEKNNTMDKYKLDKLYLITHPEQMKKIKNFYENKSSVLIG</sequence>
<comment type="caution">
    <text evidence="1">The sequence shown here is derived from an EMBL/GenBank/DDBJ whole genome shotgun (WGS) entry which is preliminary data.</text>
</comment>
<evidence type="ECO:0000313" key="1">
    <source>
        <dbReference type="EMBL" id="MBC2476862.1"/>
    </source>
</evidence>
<organism evidence="1 2">
    <name type="scientific">Clostridium beijerinckii</name>
    <name type="common">Clostridium MP</name>
    <dbReference type="NCBI Taxonomy" id="1520"/>
    <lineage>
        <taxon>Bacteria</taxon>
        <taxon>Bacillati</taxon>
        <taxon>Bacillota</taxon>
        <taxon>Clostridia</taxon>
        <taxon>Eubacteriales</taxon>
        <taxon>Clostridiaceae</taxon>
        <taxon>Clostridium</taxon>
    </lineage>
</organism>
<dbReference type="GeneID" id="66345222"/>
<dbReference type="InterPro" id="IPR035897">
    <property type="entry name" value="Toll_tir_struct_dom_sf"/>
</dbReference>
<evidence type="ECO:0000313" key="2">
    <source>
        <dbReference type="Proteomes" id="UP001194098"/>
    </source>
</evidence>
<dbReference type="Proteomes" id="UP001194098">
    <property type="component" value="Unassembled WGS sequence"/>
</dbReference>
<accession>A0AAW3WDC9</accession>
<reference evidence="1" key="2">
    <citation type="journal article" date="2022" name="Nat. Biotechnol.">
        <title>Carbon-negative production of acetone and isopropanol by gas fermentation at industrial pilot scale.</title>
        <authorList>
            <person name="Liew F.E."/>
            <person name="Nogle R."/>
            <person name="Abdalla T."/>
            <person name="Rasor B.J."/>
            <person name="Canter C."/>
            <person name="Jensen R.O."/>
            <person name="Wang L."/>
            <person name="Strutz J."/>
            <person name="Chirania P."/>
            <person name="De Tissera S."/>
            <person name="Mueller A.P."/>
            <person name="Ruan Z."/>
            <person name="Gao A."/>
            <person name="Tran L."/>
            <person name="Engle N.L."/>
            <person name="Bromley J.C."/>
            <person name="Daniell J."/>
            <person name="Conrado R."/>
            <person name="Tschaplinski T.J."/>
            <person name="Giannone R.J."/>
            <person name="Hettich R.L."/>
            <person name="Karim A.S."/>
            <person name="Simpson S.D."/>
            <person name="Brown S.D."/>
            <person name="Leang C."/>
            <person name="Jewett M.C."/>
            <person name="Kopke M."/>
        </authorList>
    </citation>
    <scope>NUCLEOTIDE SEQUENCE</scope>
    <source>
        <strain evidence="1">DJ015</strain>
    </source>
</reference>
<evidence type="ECO:0008006" key="3">
    <source>
        <dbReference type="Google" id="ProtNLM"/>
    </source>
</evidence>
<protein>
    <recommendedName>
        <fullName evidence="3">TIR domain-containing protein</fullName>
    </recommendedName>
</protein>